<comment type="caution">
    <text evidence="2">The sequence shown here is derived from an EMBL/GenBank/DDBJ whole genome shotgun (WGS) entry which is preliminary data.</text>
</comment>
<protein>
    <submittedName>
        <fullName evidence="2">Uncharacterized protein</fullName>
    </submittedName>
</protein>
<sequence length="213" mass="24063">MTLLCIASLVLSVVTATVPSSSHVFYSSSEAALSSWPPLQILNSNATLAQVAEAGPALINYEITYSCRANCWYLGPFFISPHRPASISVELQQKDKRVEPQVSFSLPYITTRVALLDIEEDRVQLAIDVKGQRGVTQHWELGWTVQGMVCCRTYYRMKIWLHLHKDHYETTEPRVHRDCAPLITADSTRDCHTQYEATAECDVKEWQTDANSD</sequence>
<evidence type="ECO:0000313" key="3">
    <source>
        <dbReference type="Proteomes" id="UP000009131"/>
    </source>
</evidence>
<dbReference type="HOGENOM" id="CLU_1294691_0_0_1"/>
<keyword evidence="3" id="KW-1185">Reference proteome</keyword>
<evidence type="ECO:0000313" key="2">
    <source>
        <dbReference type="EMBL" id="GAA94371.1"/>
    </source>
</evidence>
<feature type="chain" id="PRO_5009955512" evidence="1">
    <location>
        <begin position="17"/>
        <end position="213"/>
    </location>
</feature>
<dbReference type="InParanoid" id="G7DUW1"/>
<accession>G7DUW1</accession>
<dbReference type="RefSeq" id="XP_014565980.1">
    <property type="nucleotide sequence ID" value="XM_014710494.1"/>
</dbReference>
<gene>
    <name evidence="2" type="primary">Mo01022</name>
    <name evidence="2" type="ORF">E5Q_01022</name>
</gene>
<keyword evidence="1" id="KW-0732">Signal</keyword>
<evidence type="ECO:0000256" key="1">
    <source>
        <dbReference type="SAM" id="SignalP"/>
    </source>
</evidence>
<dbReference type="EMBL" id="BABT02000032">
    <property type="protein sequence ID" value="GAA94371.1"/>
    <property type="molecule type" value="Genomic_DNA"/>
</dbReference>
<reference evidence="2 3" key="1">
    <citation type="journal article" date="2011" name="J. Gen. Appl. Microbiol.">
        <title>Draft genome sequencing of the enigmatic basidiomycete Mixia osmundae.</title>
        <authorList>
            <person name="Nishida H."/>
            <person name="Nagatsuka Y."/>
            <person name="Sugiyama J."/>
        </authorList>
    </citation>
    <scope>NUCLEOTIDE SEQUENCE [LARGE SCALE GENOMIC DNA]</scope>
    <source>
        <strain evidence="3">CBS 9802 / IAM 14324 / JCM 22182 / KY 12970</strain>
    </source>
</reference>
<feature type="signal peptide" evidence="1">
    <location>
        <begin position="1"/>
        <end position="16"/>
    </location>
</feature>
<reference evidence="2 3" key="2">
    <citation type="journal article" date="2012" name="Open Biol.">
        <title>Characteristics of nucleosomes and linker DNA regions on the genome of the basidiomycete Mixia osmundae revealed by mono- and dinucleosome mapping.</title>
        <authorList>
            <person name="Nishida H."/>
            <person name="Kondo S."/>
            <person name="Matsumoto T."/>
            <person name="Suzuki Y."/>
            <person name="Yoshikawa H."/>
            <person name="Taylor T.D."/>
            <person name="Sugiyama J."/>
        </authorList>
    </citation>
    <scope>NUCLEOTIDE SEQUENCE [LARGE SCALE GENOMIC DNA]</scope>
    <source>
        <strain evidence="3">CBS 9802 / IAM 14324 / JCM 22182 / KY 12970</strain>
    </source>
</reference>
<name>G7DUW1_MIXOS</name>
<organism evidence="2 3">
    <name type="scientific">Mixia osmundae (strain CBS 9802 / IAM 14324 / JCM 22182 / KY 12970)</name>
    <dbReference type="NCBI Taxonomy" id="764103"/>
    <lineage>
        <taxon>Eukaryota</taxon>
        <taxon>Fungi</taxon>
        <taxon>Dikarya</taxon>
        <taxon>Basidiomycota</taxon>
        <taxon>Pucciniomycotina</taxon>
        <taxon>Mixiomycetes</taxon>
        <taxon>Mixiales</taxon>
        <taxon>Mixiaceae</taxon>
        <taxon>Mixia</taxon>
    </lineage>
</organism>
<proteinExistence type="predicted"/>
<dbReference type="Proteomes" id="UP000009131">
    <property type="component" value="Unassembled WGS sequence"/>
</dbReference>
<dbReference type="AlphaFoldDB" id="G7DUW1"/>